<accession>A0AAV0SY12</accession>
<evidence type="ECO:0000313" key="2">
    <source>
        <dbReference type="EMBL" id="CAH0491982.1"/>
    </source>
</evidence>
<comment type="caution">
    <text evidence="3">The sequence shown here is derived from an EMBL/GenBank/DDBJ whole genome shotgun (WGS) entry which is preliminary data.</text>
</comment>
<gene>
    <name evidence="2" type="ORF">PFR001_LOCUS7211</name>
    <name evidence="3" type="ORF">PFR002_LOCUS1911</name>
</gene>
<evidence type="ECO:0000313" key="4">
    <source>
        <dbReference type="Proteomes" id="UP001157938"/>
    </source>
</evidence>
<feature type="domain" description="Serine aminopeptidase S33" evidence="1">
    <location>
        <begin position="22"/>
        <end position="216"/>
    </location>
</feature>
<reference evidence="3" key="2">
    <citation type="submission" date="2022-12" db="EMBL/GenBank/DDBJ databases">
        <authorList>
            <person name="Webb A."/>
        </authorList>
    </citation>
    <scope>NUCLEOTIDE SEQUENCE</scope>
    <source>
        <strain evidence="3">Pf2</strain>
    </source>
</reference>
<dbReference type="InterPro" id="IPR029058">
    <property type="entry name" value="AB_hydrolase_fold"/>
</dbReference>
<dbReference type="Pfam" id="PF12146">
    <property type="entry name" value="Hydrolase_4"/>
    <property type="match status" value="1"/>
</dbReference>
<reference evidence="2 4" key="1">
    <citation type="submission" date="2021-11" db="EMBL/GenBank/DDBJ databases">
        <authorList>
            <person name="Islam A."/>
            <person name="Islam S."/>
            <person name="Flora M.S."/>
            <person name="Rahman M."/>
            <person name="Ziaur R.M."/>
            <person name="Epstein J.H."/>
            <person name="Hassan M."/>
            <person name="Klassen M."/>
            <person name="Woodard K."/>
            <person name="Webb A."/>
            <person name="Webby R.J."/>
            <person name="El Zowalaty M.E."/>
        </authorList>
    </citation>
    <scope>NUCLEOTIDE SEQUENCE [LARGE SCALE GENOMIC DNA]</scope>
    <source>
        <strain evidence="2">Pf1</strain>
    </source>
</reference>
<dbReference type="PANTHER" id="PTHR11614">
    <property type="entry name" value="PHOSPHOLIPASE-RELATED"/>
    <property type="match status" value="1"/>
</dbReference>
<dbReference type="InterPro" id="IPR022742">
    <property type="entry name" value="Hydrolase_4"/>
</dbReference>
<dbReference type="EMBL" id="CAKLBC010001435">
    <property type="protein sequence ID" value="CAH0491982.1"/>
    <property type="molecule type" value="Genomic_DNA"/>
</dbReference>
<proteinExistence type="predicted"/>
<organism evidence="3 5">
    <name type="scientific">Peronospora farinosa</name>
    <dbReference type="NCBI Taxonomy" id="134698"/>
    <lineage>
        <taxon>Eukaryota</taxon>
        <taxon>Sar</taxon>
        <taxon>Stramenopiles</taxon>
        <taxon>Oomycota</taxon>
        <taxon>Peronosporomycetes</taxon>
        <taxon>Peronosporales</taxon>
        <taxon>Peronosporaceae</taxon>
        <taxon>Peronospora</taxon>
    </lineage>
</organism>
<evidence type="ECO:0000259" key="1">
    <source>
        <dbReference type="Pfam" id="PF12146"/>
    </source>
</evidence>
<keyword evidence="4" id="KW-1185">Reference proteome</keyword>
<dbReference type="InterPro" id="IPR051044">
    <property type="entry name" value="MAG_DAG_Lipase"/>
</dbReference>
<dbReference type="EMBL" id="CANTFK010000195">
    <property type="protein sequence ID" value="CAI5708839.1"/>
    <property type="molecule type" value="Genomic_DNA"/>
</dbReference>
<dbReference type="Proteomes" id="UP001157938">
    <property type="component" value="Unassembled WGS sequence"/>
</dbReference>
<sequence length="230" mass="25822">MVTRKIVKSALRAHHMPSYLRHVEAYDMLSHGMSDLDFHGLRAHSAKFQYFIDDTNEFITMAKMQLYEQLEITYSTDEPKLIISGMSYGTLVSLHTILSGKHDFSGVVLVAPALLAEMTIMLKVQAFFAWSLSKLIPKARIVPGVNRDYVCRDQDYLDDFMVDPVTILKPIIARMGAETLKAMRALEVDERVEDQGSALCKLPVLMMMGSNDKLTSLTLCPGVLRTTCGE</sequence>
<name>A0AAV0SY12_9STRA</name>
<protein>
    <recommendedName>
        <fullName evidence="1">Serine aminopeptidase S33 domain-containing protein</fullName>
    </recommendedName>
</protein>
<dbReference type="AlphaFoldDB" id="A0AAV0SY12"/>
<dbReference type="Gene3D" id="3.40.50.1820">
    <property type="entry name" value="alpha/beta hydrolase"/>
    <property type="match status" value="1"/>
</dbReference>
<dbReference type="SUPFAM" id="SSF53474">
    <property type="entry name" value="alpha/beta-Hydrolases"/>
    <property type="match status" value="1"/>
</dbReference>
<dbReference type="Proteomes" id="UP001159659">
    <property type="component" value="Unassembled WGS sequence"/>
</dbReference>
<evidence type="ECO:0000313" key="3">
    <source>
        <dbReference type="EMBL" id="CAI5708839.1"/>
    </source>
</evidence>
<evidence type="ECO:0000313" key="5">
    <source>
        <dbReference type="Proteomes" id="UP001159659"/>
    </source>
</evidence>